<comment type="caution">
    <text evidence="1">The sequence shown here is derived from an EMBL/GenBank/DDBJ whole genome shotgun (WGS) entry which is preliminary data.</text>
</comment>
<dbReference type="EMBL" id="CM046389">
    <property type="protein sequence ID" value="KAI8566206.1"/>
    <property type="molecule type" value="Genomic_DNA"/>
</dbReference>
<proteinExistence type="predicted"/>
<sequence length="104" mass="11571">MGVIRDRKLENVKIESDSLVAVDLVTEGNPGNHPQSVLINEAHFLLAQTNTTIGHIPRAANQCADHLARMGAEHTEDLVFVMDMPIGMREFVIRDSLNLRQVLD</sequence>
<reference evidence="1" key="1">
    <citation type="submission" date="2022-02" db="EMBL/GenBank/DDBJ databases">
        <title>Plant Genome Project.</title>
        <authorList>
            <person name="Zhang R.-G."/>
        </authorList>
    </citation>
    <scope>NUCLEOTIDE SEQUENCE</scope>
    <source>
        <strain evidence="1">AT1</strain>
    </source>
</reference>
<accession>A0ACC0PM18</accession>
<protein>
    <submittedName>
        <fullName evidence="1">Uncharacterized protein</fullName>
    </submittedName>
</protein>
<evidence type="ECO:0000313" key="2">
    <source>
        <dbReference type="Proteomes" id="UP001062846"/>
    </source>
</evidence>
<evidence type="ECO:0000313" key="1">
    <source>
        <dbReference type="EMBL" id="KAI8566206.1"/>
    </source>
</evidence>
<organism evidence="1 2">
    <name type="scientific">Rhododendron molle</name>
    <name type="common">Chinese azalea</name>
    <name type="synonym">Azalea mollis</name>
    <dbReference type="NCBI Taxonomy" id="49168"/>
    <lineage>
        <taxon>Eukaryota</taxon>
        <taxon>Viridiplantae</taxon>
        <taxon>Streptophyta</taxon>
        <taxon>Embryophyta</taxon>
        <taxon>Tracheophyta</taxon>
        <taxon>Spermatophyta</taxon>
        <taxon>Magnoliopsida</taxon>
        <taxon>eudicotyledons</taxon>
        <taxon>Gunneridae</taxon>
        <taxon>Pentapetalae</taxon>
        <taxon>asterids</taxon>
        <taxon>Ericales</taxon>
        <taxon>Ericaceae</taxon>
        <taxon>Ericoideae</taxon>
        <taxon>Rhodoreae</taxon>
        <taxon>Rhododendron</taxon>
    </lineage>
</organism>
<gene>
    <name evidence="1" type="ORF">RHMOL_Rhmol02G0021900</name>
</gene>
<keyword evidence="2" id="KW-1185">Reference proteome</keyword>
<dbReference type="Proteomes" id="UP001062846">
    <property type="component" value="Chromosome 2"/>
</dbReference>
<name>A0ACC0PM18_RHOML</name>